<dbReference type="Gene3D" id="3.40.50.300">
    <property type="entry name" value="P-loop containing nucleotide triphosphate hydrolases"/>
    <property type="match status" value="1"/>
</dbReference>
<dbReference type="EMBL" id="FMWB01000015">
    <property type="protein sequence ID" value="SCZ47641.1"/>
    <property type="molecule type" value="Genomic_DNA"/>
</dbReference>
<dbReference type="InterPro" id="IPR027417">
    <property type="entry name" value="P-loop_NTPase"/>
</dbReference>
<dbReference type="OrthoDB" id="8576717at2"/>
<dbReference type="SUPFAM" id="SSF52540">
    <property type="entry name" value="P-loop containing nucleoside triphosphate hydrolases"/>
    <property type="match status" value="1"/>
</dbReference>
<proteinExistence type="predicted"/>
<dbReference type="PANTHER" id="PTHR34301">
    <property type="entry name" value="DNA-BINDING PROTEIN-RELATED"/>
    <property type="match status" value="1"/>
</dbReference>
<accession>A0A1G5PEX2</accession>
<evidence type="ECO:0000313" key="1">
    <source>
        <dbReference type="EMBL" id="SCZ47641.1"/>
    </source>
</evidence>
<organism evidence="1 2">
    <name type="scientific">Pseudomonas oryzihabitans</name>
    <dbReference type="NCBI Taxonomy" id="47885"/>
    <lineage>
        <taxon>Bacteria</taxon>
        <taxon>Pseudomonadati</taxon>
        <taxon>Pseudomonadota</taxon>
        <taxon>Gammaproteobacteria</taxon>
        <taxon>Pseudomonadales</taxon>
        <taxon>Pseudomonadaceae</taxon>
        <taxon>Pseudomonas</taxon>
    </lineage>
</organism>
<gene>
    <name evidence="1" type="ORF">SAMN05216279_11538</name>
</gene>
<dbReference type="AlphaFoldDB" id="A0A1G5PEX2"/>
<evidence type="ECO:0000313" key="2">
    <source>
        <dbReference type="Proteomes" id="UP000183046"/>
    </source>
</evidence>
<comment type="caution">
    <text evidence="1">The sequence shown here is derived from an EMBL/GenBank/DDBJ whole genome shotgun (WGS) entry which is preliminary data.</text>
</comment>
<sequence length="388" mass="42867">MAARRPLFKRTALAESLVRELAGETFHDHSSGLFLAAPRRTGKSTFLKNDLIPACEARGWLAVYVDLWADKQNDPADLIAGAIGEALAEYESGLSKVAKKAGIEKLNLLRTLSWDFTRPQLPAGTTLAKALEVLRTVSGRMIVLIIDEAQHALNSEAGVAAMFALKAARDQLNSGEEEDGVRMVFTGSSRDKLANLVLKNGQPFYGARVSEFPRLSRDYVEFVTELWNGSLAAHNQFAIEDVEYAFELVGRRPEMLTALLSDTRVILGEAGNLGELLREGALNHQQGVWNDYESACNDLSALQRAVLEVIAERALRKQSFAPFSSETREAINRKLEEAQAAPNATKPNVQKALEVLRERELIWKANRGEYALEDSAMAEWLIGDRNDA</sequence>
<name>A0A1G5PEX2_9PSED</name>
<dbReference type="RefSeq" id="WP_074584855.1">
    <property type="nucleotide sequence ID" value="NZ_CP183398.1"/>
</dbReference>
<protein>
    <submittedName>
        <fullName evidence="1">Uncharacterized protein</fullName>
    </submittedName>
</protein>
<reference evidence="2" key="1">
    <citation type="submission" date="2016-10" db="EMBL/GenBank/DDBJ databases">
        <authorList>
            <person name="de Groot N.N."/>
        </authorList>
    </citation>
    <scope>NUCLEOTIDE SEQUENCE [LARGE SCALE GENOMIC DNA]</scope>
    <source>
        <strain evidence="2">DSM 15758</strain>
    </source>
</reference>
<dbReference type="Proteomes" id="UP000183046">
    <property type="component" value="Unassembled WGS sequence"/>
</dbReference>
<dbReference type="PANTHER" id="PTHR34301:SF8">
    <property type="entry name" value="ATPASE DOMAIN-CONTAINING PROTEIN"/>
    <property type="match status" value="1"/>
</dbReference>